<dbReference type="InterPro" id="IPR004638">
    <property type="entry name" value="EmrB-like"/>
</dbReference>
<feature type="transmembrane region" description="Helical" evidence="8">
    <location>
        <begin position="484"/>
        <end position="502"/>
    </location>
</feature>
<evidence type="ECO:0000256" key="5">
    <source>
        <dbReference type="ARBA" id="ARBA00022692"/>
    </source>
</evidence>
<proteinExistence type="inferred from homology"/>
<dbReference type="PROSITE" id="PS00217">
    <property type="entry name" value="SUGAR_TRANSPORT_2"/>
    <property type="match status" value="1"/>
</dbReference>
<keyword evidence="3" id="KW-0813">Transport</keyword>
<feature type="transmembrane region" description="Helical" evidence="8">
    <location>
        <begin position="105"/>
        <end position="127"/>
    </location>
</feature>
<dbReference type="Proteomes" id="UP000622687">
    <property type="component" value="Unassembled WGS sequence"/>
</dbReference>
<evidence type="ECO:0000256" key="4">
    <source>
        <dbReference type="ARBA" id="ARBA00022475"/>
    </source>
</evidence>
<evidence type="ECO:0000256" key="3">
    <source>
        <dbReference type="ARBA" id="ARBA00022448"/>
    </source>
</evidence>
<dbReference type="Gene3D" id="1.20.1720.10">
    <property type="entry name" value="Multidrug resistance protein D"/>
    <property type="match status" value="1"/>
</dbReference>
<evidence type="ECO:0000256" key="2">
    <source>
        <dbReference type="ARBA" id="ARBA00008537"/>
    </source>
</evidence>
<dbReference type="PROSITE" id="PS50850">
    <property type="entry name" value="MFS"/>
    <property type="match status" value="1"/>
</dbReference>
<comment type="caution">
    <text evidence="10">The sequence shown here is derived from an EMBL/GenBank/DDBJ whole genome shotgun (WGS) entry which is preliminary data.</text>
</comment>
<feature type="transmembrane region" description="Helical" evidence="8">
    <location>
        <begin position="139"/>
        <end position="162"/>
    </location>
</feature>
<dbReference type="InterPro" id="IPR036259">
    <property type="entry name" value="MFS_trans_sf"/>
</dbReference>
<dbReference type="InterPro" id="IPR020846">
    <property type="entry name" value="MFS_dom"/>
</dbReference>
<gene>
    <name evidence="10" type="ORF">I6U51_22895</name>
</gene>
<feature type="transmembrane region" description="Helical" evidence="8">
    <location>
        <begin position="298"/>
        <end position="316"/>
    </location>
</feature>
<feature type="transmembrane region" description="Helical" evidence="8">
    <location>
        <begin position="49"/>
        <end position="68"/>
    </location>
</feature>
<feature type="transmembrane region" description="Helical" evidence="8">
    <location>
        <begin position="80"/>
        <end position="99"/>
    </location>
</feature>
<comment type="subcellular location">
    <subcellularLocation>
        <location evidence="1">Cell membrane</location>
        <topology evidence="1">Multi-pass membrane protein</topology>
    </subcellularLocation>
</comment>
<dbReference type="Gene3D" id="1.20.1250.20">
    <property type="entry name" value="MFS general substrate transporter like domains"/>
    <property type="match status" value="1"/>
</dbReference>
<dbReference type="GO" id="GO:0005886">
    <property type="term" value="C:plasma membrane"/>
    <property type="evidence" value="ECO:0007669"/>
    <property type="project" value="UniProtKB-SubCell"/>
</dbReference>
<keyword evidence="5 8" id="KW-0812">Transmembrane</keyword>
<protein>
    <submittedName>
        <fullName evidence="10">DHA2 family efflux MFS transporter permease subunit</fullName>
    </submittedName>
</protein>
<dbReference type="PANTHER" id="PTHR42718">
    <property type="entry name" value="MAJOR FACILITATOR SUPERFAMILY MULTIDRUG TRANSPORTER MFSC"/>
    <property type="match status" value="1"/>
</dbReference>
<dbReference type="PRINTS" id="PR01036">
    <property type="entry name" value="TCRTETB"/>
</dbReference>
<dbReference type="AlphaFoldDB" id="A0A934HY84"/>
<organism evidence="10 11">
    <name type="scientific">Clostridium aciditolerans</name>
    <dbReference type="NCBI Taxonomy" id="339861"/>
    <lineage>
        <taxon>Bacteria</taxon>
        <taxon>Bacillati</taxon>
        <taxon>Bacillota</taxon>
        <taxon>Clostridia</taxon>
        <taxon>Eubacteriales</taxon>
        <taxon>Clostridiaceae</taxon>
        <taxon>Clostridium</taxon>
    </lineage>
</organism>
<dbReference type="CDD" id="cd17503">
    <property type="entry name" value="MFS_LmrB_MDR_like"/>
    <property type="match status" value="1"/>
</dbReference>
<dbReference type="RefSeq" id="WP_211144863.1">
    <property type="nucleotide sequence ID" value="NZ_JAEEGB010000045.1"/>
</dbReference>
<dbReference type="SUPFAM" id="SSF103473">
    <property type="entry name" value="MFS general substrate transporter"/>
    <property type="match status" value="1"/>
</dbReference>
<dbReference type="InterPro" id="IPR005829">
    <property type="entry name" value="Sugar_transporter_CS"/>
</dbReference>
<dbReference type="PANTHER" id="PTHR42718:SF9">
    <property type="entry name" value="MAJOR FACILITATOR SUPERFAMILY MULTIDRUG TRANSPORTER MFSC"/>
    <property type="match status" value="1"/>
</dbReference>
<keyword evidence="11" id="KW-1185">Reference proteome</keyword>
<keyword evidence="7 8" id="KW-0472">Membrane</keyword>
<feature type="transmembrane region" description="Helical" evidence="8">
    <location>
        <begin position="231"/>
        <end position="252"/>
    </location>
</feature>
<evidence type="ECO:0000256" key="8">
    <source>
        <dbReference type="SAM" id="Phobius"/>
    </source>
</evidence>
<feature type="transmembrane region" description="Helical" evidence="8">
    <location>
        <begin position="264"/>
        <end position="292"/>
    </location>
</feature>
<feature type="transmembrane region" description="Helical" evidence="8">
    <location>
        <begin position="328"/>
        <end position="346"/>
    </location>
</feature>
<dbReference type="EMBL" id="JAEEGB010000045">
    <property type="protein sequence ID" value="MBI6875523.1"/>
    <property type="molecule type" value="Genomic_DNA"/>
</dbReference>
<reference evidence="10" key="1">
    <citation type="submission" date="2020-12" db="EMBL/GenBank/DDBJ databases">
        <title>Clostridium thailandense sp. nov., a novel acetogenic bacterium isolated from peat land soil in Thailand.</title>
        <authorList>
            <person name="Chaikitkaew S."/>
            <person name="Birkeland N.K."/>
        </authorList>
    </citation>
    <scope>NUCLEOTIDE SEQUENCE</scope>
    <source>
        <strain evidence="10">DSM 17425</strain>
    </source>
</reference>
<evidence type="ECO:0000259" key="9">
    <source>
        <dbReference type="PROSITE" id="PS50850"/>
    </source>
</evidence>
<dbReference type="GO" id="GO:0022857">
    <property type="term" value="F:transmembrane transporter activity"/>
    <property type="evidence" value="ECO:0007669"/>
    <property type="project" value="InterPro"/>
</dbReference>
<dbReference type="InterPro" id="IPR011701">
    <property type="entry name" value="MFS"/>
</dbReference>
<evidence type="ECO:0000313" key="11">
    <source>
        <dbReference type="Proteomes" id="UP000622687"/>
    </source>
</evidence>
<evidence type="ECO:0000313" key="10">
    <source>
        <dbReference type="EMBL" id="MBI6875523.1"/>
    </source>
</evidence>
<keyword evidence="4" id="KW-1003">Cell membrane</keyword>
<keyword evidence="6 8" id="KW-1133">Transmembrane helix</keyword>
<sequence length="529" mass="57349">MENEKEASFYKWLALSVVVIGTFMSILDSSIVNIAIPKMMAVYGVSIDQINWVLTSYMLTLGAVIPLTGYLGDTFGTKKIYIFALALFTIGSFLCGFAWNVTSMIIARVIQGIGGGMIMPVGMSIIYEIFPLEQRGMALGFWGIAAMAAPAIGPTLGGYIIQYLDWRLIFYINVPIGIMGVIFAGLILKDRPLNLSKKLDYIGAITSIIGMVSLLYVLGEGSSIDWSNVKYPILIVLGIFSLVLFVINELTIDEPLLDLRVLKVFPFSLSIIISAVLNMALYGGIMLIPLYLQNIRGYSAMQTGMLMFPSAIVTGIMMPISGKLFDKIGARPLVISGVGILAYVSYELAKITLTTDPNTIKWLLMARGFGIGLAMMPSSTEGMNQVPKQLVGRASALSNTIRQVAGSLSVTILTTILKNRQTSNYYGLAERFTSFNSFNTDYLKGIQGYFMGTGMPQGSAQGVAQTVAYGQIQKMAFLYAMNDTLLVTVFAAIVVIPLGMLIKRKKFGKVVGNGKVLTKGDVSGEPATN</sequence>
<feature type="transmembrane region" description="Helical" evidence="8">
    <location>
        <begin position="168"/>
        <end position="187"/>
    </location>
</feature>
<evidence type="ECO:0000256" key="1">
    <source>
        <dbReference type="ARBA" id="ARBA00004651"/>
    </source>
</evidence>
<feature type="domain" description="Major facilitator superfamily (MFS) profile" evidence="9">
    <location>
        <begin position="14"/>
        <end position="506"/>
    </location>
</feature>
<name>A0A934HY84_9CLOT</name>
<feature type="transmembrane region" description="Helical" evidence="8">
    <location>
        <begin position="12"/>
        <end position="37"/>
    </location>
</feature>
<feature type="transmembrane region" description="Helical" evidence="8">
    <location>
        <begin position="199"/>
        <end position="219"/>
    </location>
</feature>
<accession>A0A934HY84</accession>
<evidence type="ECO:0000256" key="6">
    <source>
        <dbReference type="ARBA" id="ARBA00022989"/>
    </source>
</evidence>
<dbReference type="NCBIfam" id="TIGR00711">
    <property type="entry name" value="efflux_EmrB"/>
    <property type="match status" value="1"/>
</dbReference>
<dbReference type="Pfam" id="PF07690">
    <property type="entry name" value="MFS_1"/>
    <property type="match status" value="1"/>
</dbReference>
<evidence type="ECO:0000256" key="7">
    <source>
        <dbReference type="ARBA" id="ARBA00023136"/>
    </source>
</evidence>
<comment type="similarity">
    <text evidence="2">Belongs to the major facilitator superfamily. EmrB family.</text>
</comment>